<comment type="subcellular location">
    <subcellularLocation>
        <location evidence="10">Cell membrane</location>
        <topology evidence="10">Multi-pass membrane protein</topology>
    </subcellularLocation>
</comment>
<keyword evidence="5 10" id="KW-0812">Transmembrane</keyword>
<dbReference type="EMBL" id="QOQW01000032">
    <property type="protein sequence ID" value="RCK77836.1"/>
    <property type="molecule type" value="Genomic_DNA"/>
</dbReference>
<sequence>MSEKLLVTVGPHHHAPDTVARIMWEVTLALVPAFLVSLYVFGGRAVVVTLCGVLGAMAGEALVQAVFQKKPLTLADGSAVLTGVLMAFCVPAALPWWTAFIGGFAGIVFGKQCYGGLGHNIFNPAHIARAILLASWPVYMTTWLKPGVATGWIGPLPDGVTAATPLGLMKETLRNPDLMHSLAASGTTALQHTFHELQIGWTDLLTGTIGGSLGETGKLALLLGGIFLLIRHHITWHTPVTMMGTVFLGTLLITRDPQMAFFHLLSGGLFLGAFFMATDMVTTPMTKVGHLIFGFGCGAITLLIRFKGGYPEGVCYSILIMNAFVPLIDRFTVPRRFGEVRAPAQEVKA</sequence>
<comment type="function">
    <text evidence="10">Part of a membrane-bound complex that couples electron transfer with translocation of ions across the membrane.</text>
</comment>
<accession>A0A367ZID6</accession>
<evidence type="ECO:0000313" key="12">
    <source>
        <dbReference type="Proteomes" id="UP000252355"/>
    </source>
</evidence>
<dbReference type="GO" id="GO:0005886">
    <property type="term" value="C:plasma membrane"/>
    <property type="evidence" value="ECO:0007669"/>
    <property type="project" value="UniProtKB-SubCell"/>
</dbReference>
<keyword evidence="1 10" id="KW-0813">Transport</keyword>
<comment type="similarity">
    <text evidence="10">Belongs to the NqrB/RnfD family.</text>
</comment>
<evidence type="ECO:0000256" key="8">
    <source>
        <dbReference type="ARBA" id="ARBA00022989"/>
    </source>
</evidence>
<keyword evidence="9 10" id="KW-0472">Membrane</keyword>
<proteinExistence type="inferred from homology"/>
<evidence type="ECO:0000313" key="11">
    <source>
        <dbReference type="EMBL" id="RCK77836.1"/>
    </source>
</evidence>
<dbReference type="GO" id="GO:0055085">
    <property type="term" value="P:transmembrane transport"/>
    <property type="evidence" value="ECO:0007669"/>
    <property type="project" value="InterPro"/>
</dbReference>
<keyword evidence="7 10" id="KW-0249">Electron transport</keyword>
<dbReference type="Proteomes" id="UP000252355">
    <property type="component" value="Unassembled WGS sequence"/>
</dbReference>
<keyword evidence="6 10" id="KW-1278">Translocase</keyword>
<evidence type="ECO:0000256" key="9">
    <source>
        <dbReference type="ARBA" id="ARBA00023136"/>
    </source>
</evidence>
<dbReference type="PANTHER" id="PTHR30578">
    <property type="entry name" value="ELECTRON TRANSPORT COMPLEX PROTEIN RNFD"/>
    <property type="match status" value="1"/>
</dbReference>
<evidence type="ECO:0000256" key="7">
    <source>
        <dbReference type="ARBA" id="ARBA00022982"/>
    </source>
</evidence>
<dbReference type="EC" id="7.-.-.-" evidence="10"/>
<gene>
    <name evidence="10" type="primary">rnfD</name>
    <name evidence="11" type="ORF">OZSIB_2605</name>
</gene>
<dbReference type="Pfam" id="PF03116">
    <property type="entry name" value="NQR2_RnfD_RnfE"/>
    <property type="match status" value="1"/>
</dbReference>
<evidence type="ECO:0000256" key="1">
    <source>
        <dbReference type="ARBA" id="ARBA00022448"/>
    </source>
</evidence>
<feature type="transmembrane region" description="Helical" evidence="10">
    <location>
        <begin position="288"/>
        <end position="304"/>
    </location>
</feature>
<feature type="transmembrane region" description="Helical" evidence="10">
    <location>
        <begin position="46"/>
        <end position="67"/>
    </location>
</feature>
<dbReference type="PANTHER" id="PTHR30578:SF0">
    <property type="entry name" value="ION-TRANSLOCATING OXIDOREDUCTASE COMPLEX SUBUNIT D"/>
    <property type="match status" value="1"/>
</dbReference>
<evidence type="ECO:0000256" key="6">
    <source>
        <dbReference type="ARBA" id="ARBA00022967"/>
    </source>
</evidence>
<dbReference type="GO" id="GO:0022900">
    <property type="term" value="P:electron transport chain"/>
    <property type="evidence" value="ECO:0007669"/>
    <property type="project" value="UniProtKB-UniRule"/>
</dbReference>
<evidence type="ECO:0000256" key="3">
    <source>
        <dbReference type="ARBA" id="ARBA00022630"/>
    </source>
</evidence>
<comment type="subunit">
    <text evidence="10">The complex is composed of six subunits: RnfA, RnfB, RnfC, RnfD, RnfE and RnfG.</text>
</comment>
<evidence type="ECO:0000256" key="2">
    <source>
        <dbReference type="ARBA" id="ARBA00022553"/>
    </source>
</evidence>
<organism evidence="11 12">
    <name type="scientific">Candidatus Ozemobacter sibiricus</name>
    <dbReference type="NCBI Taxonomy" id="2268124"/>
    <lineage>
        <taxon>Bacteria</taxon>
        <taxon>Candidatus Ozemobacteria</taxon>
        <taxon>Candidatus Ozemobacterales</taxon>
        <taxon>Candidatus Ozemobacteraceae</taxon>
        <taxon>Candidatus Ozemobacter</taxon>
    </lineage>
</organism>
<dbReference type="AlphaFoldDB" id="A0A367ZID6"/>
<name>A0A367ZID6_9BACT</name>
<feature type="transmembrane region" description="Helical" evidence="10">
    <location>
        <begin position="259"/>
        <end position="276"/>
    </location>
</feature>
<keyword evidence="8 10" id="KW-1133">Transmembrane helix</keyword>
<evidence type="ECO:0000256" key="4">
    <source>
        <dbReference type="ARBA" id="ARBA00022643"/>
    </source>
</evidence>
<feature type="transmembrane region" description="Helical" evidence="10">
    <location>
        <begin position="79"/>
        <end position="109"/>
    </location>
</feature>
<dbReference type="InterPro" id="IPR011303">
    <property type="entry name" value="RnfD_bac"/>
</dbReference>
<feature type="modified residue" description="FMN phosphoryl threonine" evidence="10">
    <location>
        <position position="164"/>
    </location>
</feature>
<keyword evidence="10" id="KW-1003">Cell membrane</keyword>
<dbReference type="HAMAP" id="MF_00462">
    <property type="entry name" value="RsxD_RnfD"/>
    <property type="match status" value="1"/>
</dbReference>
<keyword evidence="4 10" id="KW-0288">FMN</keyword>
<dbReference type="InterPro" id="IPR004338">
    <property type="entry name" value="NqrB/RnfD"/>
</dbReference>
<dbReference type="NCBIfam" id="TIGR01946">
    <property type="entry name" value="rnfD"/>
    <property type="match status" value="1"/>
</dbReference>
<feature type="transmembrane region" description="Helical" evidence="10">
    <location>
        <begin position="234"/>
        <end position="253"/>
    </location>
</feature>
<comment type="caution">
    <text evidence="10">Lacks conserved residue(s) required for the propagation of feature annotation.</text>
</comment>
<evidence type="ECO:0000256" key="10">
    <source>
        <dbReference type="HAMAP-Rule" id="MF_00462"/>
    </source>
</evidence>
<reference evidence="11 12" key="1">
    <citation type="submission" date="2018-05" db="EMBL/GenBank/DDBJ databases">
        <title>A metagenomic window into the 2 km-deep terrestrial subsurface aquifer revealed taxonomically and functionally diverse microbial community comprising novel uncultured bacterial lineages.</title>
        <authorList>
            <person name="Kadnikov V.V."/>
            <person name="Mardanov A.V."/>
            <person name="Beletsky A.V."/>
            <person name="Banks D."/>
            <person name="Pimenov N.V."/>
            <person name="Frank Y.A."/>
            <person name="Karnachuk O.V."/>
            <person name="Ravin N.V."/>
        </authorList>
    </citation>
    <scope>NUCLEOTIDE SEQUENCE [LARGE SCALE GENOMIC DNA]</scope>
    <source>
        <strain evidence="11">BY5</strain>
    </source>
</reference>
<feature type="transmembrane region" description="Helical" evidence="10">
    <location>
        <begin position="22"/>
        <end position="41"/>
    </location>
</feature>
<keyword evidence="3 10" id="KW-0285">Flavoprotein</keyword>
<evidence type="ECO:0000256" key="5">
    <source>
        <dbReference type="ARBA" id="ARBA00022692"/>
    </source>
</evidence>
<comment type="caution">
    <text evidence="11">The sequence shown here is derived from an EMBL/GenBank/DDBJ whole genome shotgun (WGS) entry which is preliminary data.</text>
</comment>
<keyword evidence="2 10" id="KW-0597">Phosphoprotein</keyword>
<protein>
    <recommendedName>
        <fullName evidence="10">Ion-translocating oxidoreductase complex subunit D</fullName>
        <ecNumber evidence="10">7.-.-.-</ecNumber>
    </recommendedName>
    <alternativeName>
        <fullName evidence="10">Rnf electron transport complex subunit D</fullName>
    </alternativeName>
</protein>
<comment type="cofactor">
    <cofactor evidence="10">
        <name>FMN</name>
        <dbReference type="ChEBI" id="CHEBI:58210"/>
    </cofactor>
</comment>